<dbReference type="Gene3D" id="1.25.40.10">
    <property type="entry name" value="Tetratricopeptide repeat domain"/>
    <property type="match status" value="4"/>
</dbReference>
<accession>A0A6G0HXJ5</accession>
<dbReference type="PANTHER" id="PTHR10271:SF29">
    <property type="entry name" value="INTERFERON-INDUCED PROTEIN WITH TETRATRICOPEPTIDE REPEATS-RELATED"/>
    <property type="match status" value="1"/>
</dbReference>
<evidence type="ECO:0000256" key="4">
    <source>
        <dbReference type="PROSITE-ProRule" id="PRU00339"/>
    </source>
</evidence>
<dbReference type="Pfam" id="PF13432">
    <property type="entry name" value="TPR_16"/>
    <property type="match status" value="1"/>
</dbReference>
<evidence type="ECO:0000313" key="5">
    <source>
        <dbReference type="EMBL" id="KAE8283731.1"/>
    </source>
</evidence>
<gene>
    <name evidence="5" type="ORF">D5F01_LYC17050</name>
</gene>
<dbReference type="SUPFAM" id="SSF48452">
    <property type="entry name" value="TPR-like"/>
    <property type="match status" value="2"/>
</dbReference>
<feature type="repeat" description="TPR" evidence="4">
    <location>
        <begin position="313"/>
        <end position="346"/>
    </location>
</feature>
<dbReference type="InterPro" id="IPR011990">
    <property type="entry name" value="TPR-like_helical_dom_sf"/>
</dbReference>
<sequence length="360" mass="42150">MDLLSQSEKTNRECYGEDCEPRLIVTYGDMAWLKYHTGDYTQSQSYCQKVDDILMKYPTGSSTALLPEVYGEKGWTYLKLYNLKAVDCFQQALELQPDDSEWNAGYAIALHRREMKVLETLKEAAQEKPQEAERLVERALKIGPDNPHVTRYVAKYLRIKDEDERSIELLKRALKRTSQSAFIHHQLFVCYRKKKNAEQSKKPFNKHKVKQWRSLCIQHLEEAIIIKPSFDLAIIELALLYGEDNNLIRADEFFQRGLKSLSETNQSFHQVFHHHYAEFYYYHKKDEVGAITQYTEKLKQIAERRLSDNEDDDEAYALLGLVAKAEGDKKMAMEFYQKALDCKDQELYLSALFELRLGLQ</sequence>
<feature type="repeat" description="TPR" evidence="4">
    <location>
        <begin position="67"/>
        <end position="99"/>
    </location>
</feature>
<keyword evidence="2 4" id="KW-0802">TPR repeat</keyword>
<dbReference type="EMBL" id="REGW02000017">
    <property type="protein sequence ID" value="KAE8283731.1"/>
    <property type="molecule type" value="Genomic_DNA"/>
</dbReference>
<dbReference type="PROSITE" id="PS50005">
    <property type="entry name" value="TPR"/>
    <property type="match status" value="2"/>
</dbReference>
<keyword evidence="1" id="KW-0677">Repeat</keyword>
<dbReference type="Proteomes" id="UP000424527">
    <property type="component" value="Unassembled WGS sequence"/>
</dbReference>
<evidence type="ECO:0000313" key="6">
    <source>
        <dbReference type="Proteomes" id="UP000424527"/>
    </source>
</evidence>
<name>A0A6G0HXJ5_LARCR</name>
<evidence type="ECO:0000256" key="1">
    <source>
        <dbReference type="ARBA" id="ARBA00022737"/>
    </source>
</evidence>
<evidence type="ECO:0000256" key="3">
    <source>
        <dbReference type="ARBA" id="ARBA00038336"/>
    </source>
</evidence>
<dbReference type="FunFam" id="1.25.40.10:FF:000026">
    <property type="entry name" value="Interferon-induced protein with tetratricopeptide repeats 5"/>
    <property type="match status" value="1"/>
</dbReference>
<keyword evidence="6" id="KW-1185">Reference proteome</keyword>
<dbReference type="GO" id="GO:0005829">
    <property type="term" value="C:cytosol"/>
    <property type="evidence" value="ECO:0007669"/>
    <property type="project" value="TreeGrafter"/>
</dbReference>
<reference evidence="5 6" key="1">
    <citation type="submission" date="2019-07" db="EMBL/GenBank/DDBJ databases">
        <title>Chromosome genome assembly for large yellow croaker.</title>
        <authorList>
            <person name="Xiao S."/>
        </authorList>
    </citation>
    <scope>NUCLEOTIDE SEQUENCE [LARGE SCALE GENOMIC DNA]</scope>
    <source>
        <strain evidence="5">JMULYC20181020</strain>
        <tissue evidence="5">Muscle</tissue>
    </source>
</reference>
<evidence type="ECO:0000256" key="2">
    <source>
        <dbReference type="ARBA" id="ARBA00022803"/>
    </source>
</evidence>
<dbReference type="InterPro" id="IPR019734">
    <property type="entry name" value="TPR_rpt"/>
</dbReference>
<proteinExistence type="inferred from homology"/>
<comment type="similarity">
    <text evidence="3">Belongs to the IFIT family.</text>
</comment>
<organism evidence="5 6">
    <name type="scientific">Larimichthys crocea</name>
    <name type="common">Large yellow croaker</name>
    <name type="synonym">Pseudosciaena crocea</name>
    <dbReference type="NCBI Taxonomy" id="215358"/>
    <lineage>
        <taxon>Eukaryota</taxon>
        <taxon>Metazoa</taxon>
        <taxon>Chordata</taxon>
        <taxon>Craniata</taxon>
        <taxon>Vertebrata</taxon>
        <taxon>Euteleostomi</taxon>
        <taxon>Actinopterygii</taxon>
        <taxon>Neopterygii</taxon>
        <taxon>Teleostei</taxon>
        <taxon>Neoteleostei</taxon>
        <taxon>Acanthomorphata</taxon>
        <taxon>Eupercaria</taxon>
        <taxon>Sciaenidae</taxon>
        <taxon>Larimichthys</taxon>
    </lineage>
</organism>
<protein>
    <submittedName>
        <fullName evidence="5">Interferon-induced protein with tetratricopeptide repeats 1B</fullName>
    </submittedName>
</protein>
<comment type="caution">
    <text evidence="5">The sequence shown here is derived from an EMBL/GenBank/DDBJ whole genome shotgun (WGS) entry which is preliminary data.</text>
</comment>
<dbReference type="SMART" id="SM00028">
    <property type="entry name" value="TPR"/>
    <property type="match status" value="2"/>
</dbReference>
<dbReference type="AlphaFoldDB" id="A0A6G0HXJ5"/>
<dbReference type="Pfam" id="PF13181">
    <property type="entry name" value="TPR_8"/>
    <property type="match status" value="2"/>
</dbReference>
<dbReference type="GO" id="GO:0051607">
    <property type="term" value="P:defense response to virus"/>
    <property type="evidence" value="ECO:0007669"/>
    <property type="project" value="TreeGrafter"/>
</dbReference>
<dbReference type="PANTHER" id="PTHR10271">
    <property type="entry name" value="INTERFERON-INDUCED PROTEIN WITH TETRATRICOPEPTIDE REPEATS"/>
    <property type="match status" value="1"/>
</dbReference>